<dbReference type="AlphaFoldDB" id="A0A845R0Y6"/>
<feature type="binding site" evidence="15">
    <location>
        <begin position="442"/>
        <end position="449"/>
    </location>
    <ligand>
        <name>ATP</name>
        <dbReference type="ChEBI" id="CHEBI:30616"/>
    </ligand>
</feature>
<dbReference type="InterPro" id="IPR041027">
    <property type="entry name" value="FtsK_alpha"/>
</dbReference>
<dbReference type="GO" id="GO:0005886">
    <property type="term" value="C:plasma membrane"/>
    <property type="evidence" value="ECO:0007669"/>
    <property type="project" value="UniProtKB-SubCell"/>
</dbReference>
<evidence type="ECO:0000256" key="7">
    <source>
        <dbReference type="ARBA" id="ARBA00022829"/>
    </source>
</evidence>
<keyword evidence="8 15" id="KW-0067">ATP-binding</keyword>
<feature type="transmembrane region" description="Helical" evidence="17">
    <location>
        <begin position="59"/>
        <end position="79"/>
    </location>
</feature>
<dbReference type="Gene3D" id="3.40.50.300">
    <property type="entry name" value="P-loop containing nucleotide triphosphate hydrolases"/>
    <property type="match status" value="1"/>
</dbReference>
<organism evidence="19 20">
    <name type="scientific">Senegalia massiliensis</name>
    <dbReference type="NCBI Taxonomy" id="1720316"/>
    <lineage>
        <taxon>Bacteria</taxon>
        <taxon>Bacillati</taxon>
        <taxon>Bacillota</taxon>
        <taxon>Clostridia</taxon>
        <taxon>Eubacteriales</taxon>
        <taxon>Clostridiaceae</taxon>
        <taxon>Senegalia</taxon>
    </lineage>
</organism>
<dbReference type="Proteomes" id="UP000467132">
    <property type="component" value="Unassembled WGS sequence"/>
</dbReference>
<dbReference type="SUPFAM" id="SSF52540">
    <property type="entry name" value="P-loop containing nucleoside triphosphate hydrolases"/>
    <property type="match status" value="1"/>
</dbReference>
<evidence type="ECO:0000256" key="15">
    <source>
        <dbReference type="PROSITE-ProRule" id="PRU00289"/>
    </source>
</evidence>
<evidence type="ECO:0000256" key="6">
    <source>
        <dbReference type="ARBA" id="ARBA00022741"/>
    </source>
</evidence>
<feature type="region of interest" description="Disordered" evidence="16">
    <location>
        <begin position="250"/>
        <end position="283"/>
    </location>
</feature>
<keyword evidence="7" id="KW-0159">Chromosome partition</keyword>
<evidence type="ECO:0000256" key="9">
    <source>
        <dbReference type="ARBA" id="ARBA00022989"/>
    </source>
</evidence>
<dbReference type="Pfam" id="PF09397">
    <property type="entry name" value="FtsK_gamma"/>
    <property type="match status" value="1"/>
</dbReference>
<feature type="compositionally biased region" description="Polar residues" evidence="16">
    <location>
        <begin position="272"/>
        <end position="283"/>
    </location>
</feature>
<dbReference type="InterPro" id="IPR003593">
    <property type="entry name" value="AAA+_ATPase"/>
</dbReference>
<dbReference type="Pfam" id="PF17854">
    <property type="entry name" value="FtsK_alpha"/>
    <property type="match status" value="1"/>
</dbReference>
<dbReference type="GO" id="GO:0005524">
    <property type="term" value="F:ATP binding"/>
    <property type="evidence" value="ECO:0007669"/>
    <property type="project" value="UniProtKB-UniRule"/>
</dbReference>
<dbReference type="PROSITE" id="PS50901">
    <property type="entry name" value="FTSK"/>
    <property type="match status" value="1"/>
</dbReference>
<feature type="transmembrane region" description="Helical" evidence="17">
    <location>
        <begin position="91"/>
        <end position="112"/>
    </location>
</feature>
<dbReference type="SMART" id="SM00843">
    <property type="entry name" value="Ftsk_gamma"/>
    <property type="match status" value="1"/>
</dbReference>
<evidence type="ECO:0000256" key="4">
    <source>
        <dbReference type="ARBA" id="ARBA00022618"/>
    </source>
</evidence>
<evidence type="ECO:0000256" key="11">
    <source>
        <dbReference type="ARBA" id="ARBA00023136"/>
    </source>
</evidence>
<keyword evidence="5 17" id="KW-0812">Transmembrane</keyword>
<evidence type="ECO:0000256" key="10">
    <source>
        <dbReference type="ARBA" id="ARBA00023125"/>
    </source>
</evidence>
<dbReference type="SMART" id="SM00382">
    <property type="entry name" value="AAA"/>
    <property type="match status" value="1"/>
</dbReference>
<dbReference type="InterPro" id="IPR002543">
    <property type="entry name" value="FtsK_dom"/>
</dbReference>
<evidence type="ECO:0000256" key="5">
    <source>
        <dbReference type="ARBA" id="ARBA00022692"/>
    </source>
</evidence>
<comment type="similarity">
    <text evidence="2">Belongs to the FtsK/SpoIIIE/SftA family.</text>
</comment>
<keyword evidence="4" id="KW-0132">Cell division</keyword>
<evidence type="ECO:0000256" key="14">
    <source>
        <dbReference type="ARBA" id="ARBA00025923"/>
    </source>
</evidence>
<keyword evidence="11 17" id="KW-0472">Membrane</keyword>
<dbReference type="InterPro" id="IPR050206">
    <property type="entry name" value="FtsK/SpoIIIE/SftA"/>
</dbReference>
<dbReference type="RefSeq" id="WP_160198377.1">
    <property type="nucleotide sequence ID" value="NZ_QXXA01000016.1"/>
</dbReference>
<reference evidence="19 20" key="1">
    <citation type="submission" date="2018-08" db="EMBL/GenBank/DDBJ databases">
        <title>Murine metabolic-syndrome-specific gut microbial biobank.</title>
        <authorList>
            <person name="Liu C."/>
        </authorList>
    </citation>
    <scope>NUCLEOTIDE SEQUENCE [LARGE SCALE GENOMIC DNA]</scope>
    <source>
        <strain evidence="19 20">583</strain>
    </source>
</reference>
<comment type="function">
    <text evidence="13">Essential cell division protein that coordinates cell division and chromosome segregation. The N-terminus is involved in assembly of the cell-division machinery. The C-terminus functions as a DNA motor that moves dsDNA in an ATP-dependent manner towards the dif recombination site, which is located within the replication terminus region. Required for activation of the Xer recombinase, allowing activation of chromosome unlinking by recombination.</text>
</comment>
<keyword evidence="10" id="KW-0238">DNA-binding</keyword>
<evidence type="ECO:0000256" key="12">
    <source>
        <dbReference type="ARBA" id="ARBA00023306"/>
    </source>
</evidence>
<name>A0A845R0Y6_9CLOT</name>
<keyword evidence="20" id="KW-1185">Reference proteome</keyword>
<evidence type="ECO:0000256" key="16">
    <source>
        <dbReference type="SAM" id="MobiDB-lite"/>
    </source>
</evidence>
<gene>
    <name evidence="19" type="ORF">D3Z33_13720</name>
</gene>
<keyword evidence="9 17" id="KW-1133">Transmembrane helix</keyword>
<dbReference type="PANTHER" id="PTHR22683:SF41">
    <property type="entry name" value="DNA TRANSLOCASE FTSK"/>
    <property type="match status" value="1"/>
</dbReference>
<evidence type="ECO:0000256" key="1">
    <source>
        <dbReference type="ARBA" id="ARBA00004651"/>
    </source>
</evidence>
<sequence>MSTKSKKNKRNRKSHNTQINKEVIGILIISFSILLLYSMNTNSKGIIAKFIGNKTWQLIGSGGYIFPYLIMIIGVLYLINKLEIYKTQKNIFIIIAFITLITLFDIKFLPTIEGLNISDRIKVSIEGSMLPFHRSGGIIGSIFAYLFLKLFGKIGSYLILFTLLIIFVLSITNISIVELLYKVIGFSKSNIEKLVQKLTKYKNNKKNNNKTKSKHKPKVINDNKIDTKKEKNINNKIKILDYTKNEYKKEKNINDSPKTKDDNKSIKDDTNSENPTNNIKISDTQYNEYDFPSLNILKKSNIIQDKKENKAVLNNAKKLENILGNFGISAEVTQISKGPTITRYELQPAPGIKVSRIVNLSDDLALGLASSDIRIEAPIPGKAAIGIEVPNNDKSNVNLRDVLESNEYKNINTKLAFALGKDIAGKPIVANIEKMPHLLIAGATGSGKSVCINTLITSILYKSKPDEVKLLMIDPKVVELSIYNGIPHLLIPVVTDPKKASFALNWAVQEMNKRYSLFAENSVRDIKSYNEKTKENENINKLPQIVVIIDELADLMMVSPGEVEDSICRLAQMARAAGIHLIVATQRPSVDIITGTIKANIPSRISFAVSSQADSRTILDMGGAEKLLGKGDMLFYPVGASKPKRLQGAYIDEKEVENIVTFLKKENKTDYQEEIIDNIEKDVNTIFDDSDELLPAAIDLVIDEGQASISYLQRKLKIGYSRAARIVDEMEERGIVGPHEGSKPRKVLVTKEDIES</sequence>
<evidence type="ECO:0000256" key="17">
    <source>
        <dbReference type="SAM" id="Phobius"/>
    </source>
</evidence>
<keyword evidence="6 15" id="KW-0547">Nucleotide-binding</keyword>
<comment type="subunit">
    <text evidence="14">Homohexamer. Forms a ring that surrounds DNA.</text>
</comment>
<dbReference type="InterPro" id="IPR018541">
    <property type="entry name" value="Ftsk_gamma"/>
</dbReference>
<comment type="caution">
    <text evidence="19">The sequence shown here is derived from an EMBL/GenBank/DDBJ whole genome shotgun (WGS) entry which is preliminary data.</text>
</comment>
<feature type="region of interest" description="Disordered" evidence="16">
    <location>
        <begin position="735"/>
        <end position="756"/>
    </location>
</feature>
<dbReference type="OrthoDB" id="9807790at2"/>
<evidence type="ECO:0000256" key="13">
    <source>
        <dbReference type="ARBA" id="ARBA00024986"/>
    </source>
</evidence>
<keyword evidence="3" id="KW-1003">Cell membrane</keyword>
<dbReference type="PANTHER" id="PTHR22683">
    <property type="entry name" value="SPORULATION PROTEIN RELATED"/>
    <property type="match status" value="1"/>
</dbReference>
<feature type="transmembrane region" description="Helical" evidence="17">
    <location>
        <begin position="21"/>
        <end position="39"/>
    </location>
</feature>
<evidence type="ECO:0000313" key="20">
    <source>
        <dbReference type="Proteomes" id="UP000467132"/>
    </source>
</evidence>
<dbReference type="Pfam" id="PF01580">
    <property type="entry name" value="FtsK_SpoIIIE"/>
    <property type="match status" value="1"/>
</dbReference>
<dbReference type="EMBL" id="QXXA01000016">
    <property type="protein sequence ID" value="NBI07914.1"/>
    <property type="molecule type" value="Genomic_DNA"/>
</dbReference>
<evidence type="ECO:0000259" key="18">
    <source>
        <dbReference type="PROSITE" id="PS50901"/>
    </source>
</evidence>
<feature type="transmembrane region" description="Helical" evidence="17">
    <location>
        <begin position="132"/>
        <end position="151"/>
    </location>
</feature>
<dbReference type="GO" id="GO:0007059">
    <property type="term" value="P:chromosome segregation"/>
    <property type="evidence" value="ECO:0007669"/>
    <property type="project" value="UniProtKB-KW"/>
</dbReference>
<dbReference type="InterPro" id="IPR036388">
    <property type="entry name" value="WH-like_DNA-bd_sf"/>
</dbReference>
<dbReference type="Gene3D" id="3.30.980.40">
    <property type="match status" value="1"/>
</dbReference>
<protein>
    <submittedName>
        <fullName evidence="19">DNA translocase FtsK</fullName>
    </submittedName>
</protein>
<dbReference type="InterPro" id="IPR036390">
    <property type="entry name" value="WH_DNA-bd_sf"/>
</dbReference>
<dbReference type="Pfam" id="PF13491">
    <property type="entry name" value="FtsK_4TM"/>
    <property type="match status" value="1"/>
</dbReference>
<dbReference type="InterPro" id="IPR025199">
    <property type="entry name" value="FtsK_4TM"/>
</dbReference>
<evidence type="ECO:0000313" key="19">
    <source>
        <dbReference type="EMBL" id="NBI07914.1"/>
    </source>
</evidence>
<dbReference type="InterPro" id="IPR027417">
    <property type="entry name" value="P-loop_NTPase"/>
</dbReference>
<evidence type="ECO:0000256" key="2">
    <source>
        <dbReference type="ARBA" id="ARBA00006474"/>
    </source>
</evidence>
<evidence type="ECO:0000256" key="3">
    <source>
        <dbReference type="ARBA" id="ARBA00022475"/>
    </source>
</evidence>
<dbReference type="GO" id="GO:0051301">
    <property type="term" value="P:cell division"/>
    <property type="evidence" value="ECO:0007669"/>
    <property type="project" value="UniProtKB-KW"/>
</dbReference>
<accession>A0A845R0Y6</accession>
<dbReference type="Gene3D" id="1.10.10.10">
    <property type="entry name" value="Winged helix-like DNA-binding domain superfamily/Winged helix DNA-binding domain"/>
    <property type="match status" value="1"/>
</dbReference>
<evidence type="ECO:0000256" key="8">
    <source>
        <dbReference type="ARBA" id="ARBA00022840"/>
    </source>
</evidence>
<comment type="subcellular location">
    <subcellularLocation>
        <location evidence="1">Cell membrane</location>
        <topology evidence="1">Multi-pass membrane protein</topology>
    </subcellularLocation>
</comment>
<keyword evidence="12" id="KW-0131">Cell cycle</keyword>
<dbReference type="SUPFAM" id="SSF46785">
    <property type="entry name" value="Winged helix' DNA-binding domain"/>
    <property type="match status" value="1"/>
</dbReference>
<feature type="transmembrane region" description="Helical" evidence="17">
    <location>
        <begin position="158"/>
        <end position="181"/>
    </location>
</feature>
<feature type="compositionally biased region" description="Basic and acidic residues" evidence="16">
    <location>
        <begin position="250"/>
        <end position="270"/>
    </location>
</feature>
<dbReference type="GO" id="GO:0003677">
    <property type="term" value="F:DNA binding"/>
    <property type="evidence" value="ECO:0007669"/>
    <property type="project" value="UniProtKB-KW"/>
</dbReference>
<feature type="domain" description="FtsK" evidence="18">
    <location>
        <begin position="425"/>
        <end position="616"/>
    </location>
</feature>
<proteinExistence type="inferred from homology"/>